<reference evidence="3 4" key="1">
    <citation type="submission" date="2018-04" db="EMBL/GenBank/DDBJ databases">
        <title>Polynucleobacter sp. UK-Long2-W17 genome.</title>
        <authorList>
            <person name="Hahn M.W."/>
        </authorList>
    </citation>
    <scope>NUCLEOTIDE SEQUENCE [LARGE SCALE GENOMIC DNA]</scope>
    <source>
        <strain evidence="3 4">UK-Long2-W17</strain>
    </source>
</reference>
<accession>A0A6M9PL99</accession>
<keyword evidence="1" id="KW-0175">Coiled coil</keyword>
<sequence>MPQNSKALQQKWTARITHARAHWSSFHKRVRHNRNTVAGFNWNADPTGKDFYSLRANLIHGTISAVLPNVYARNPEISTTPTHSGADIKLFCKTLEKVTNRALEHAQLKNRAKSTVRAALTCSFGILKVMYQRDPGRDGYIQGRINDAQENLLAIEELVRDLQEKDANTDQSHHDAKRAELEELIKSLLEQSEVQSAEGLVIDRVLTENLLIDPSICEFWDYTDADWICQIIPMKRGQAEALYKKNLANAKIYQPGQGETSHRKTRRLASMNLDAKSAPVVDDQQIAVLEIWDRTTQRVYTMVEGATEWLREPYSPPKVGERWYPFFLLPYQVVDGQFVGPSLVDLTERLQEEHNEARDRFNQHRDLCIPGWVASADINEKTIKKHADSRFGEITIVDTEGKPLNQVIIPRGHPKIDPIVYDTSAVRYDWEQVTGLQDAARSTVVRPKTATEANILQRALSGRVFEFKDQIEDWLQEIAQYSAQVLLQELTKEQVERYMGAPITRTTLVEGKLTTTQEKTYDWPRLTKGRIFDMVDLRIRAGTTGAQDGVEEKEGWLKVLPMITNLSIQIQNLQARGMDYEHIRNLLQETLLRYDDRIDSNLFIPNVEKQAEGWSRADDPNLGGNWFSGCRQRVDMQTDNEGNSLKEETGNDASGE</sequence>
<evidence type="ECO:0008006" key="5">
    <source>
        <dbReference type="Google" id="ProtNLM"/>
    </source>
</evidence>
<dbReference type="KEGG" id="pard:DN92_06515"/>
<proteinExistence type="predicted"/>
<protein>
    <recommendedName>
        <fullName evidence="5">Portal protein</fullName>
    </recommendedName>
</protein>
<feature type="coiled-coil region" evidence="1">
    <location>
        <begin position="145"/>
        <end position="198"/>
    </location>
</feature>
<dbReference type="Proteomes" id="UP000501090">
    <property type="component" value="Chromosome"/>
</dbReference>
<dbReference type="AlphaFoldDB" id="A0A6M9PL99"/>
<evidence type="ECO:0000313" key="4">
    <source>
        <dbReference type="Proteomes" id="UP000501090"/>
    </source>
</evidence>
<evidence type="ECO:0000256" key="1">
    <source>
        <dbReference type="SAM" id="Coils"/>
    </source>
</evidence>
<keyword evidence="4" id="KW-1185">Reference proteome</keyword>
<evidence type="ECO:0000256" key="2">
    <source>
        <dbReference type="SAM" id="MobiDB-lite"/>
    </source>
</evidence>
<feature type="region of interest" description="Disordered" evidence="2">
    <location>
        <begin position="637"/>
        <end position="656"/>
    </location>
</feature>
<dbReference type="RefSeq" id="WP_173960471.1">
    <property type="nucleotide sequence ID" value="NZ_CBCSCC010000011.1"/>
</dbReference>
<dbReference type="EMBL" id="CP028940">
    <property type="protein sequence ID" value="QKM60712.1"/>
    <property type="molecule type" value="Genomic_DNA"/>
</dbReference>
<evidence type="ECO:0000313" key="3">
    <source>
        <dbReference type="EMBL" id="QKM60712.1"/>
    </source>
</evidence>
<gene>
    <name evidence="3" type="ORF">DN92_06515</name>
</gene>
<organism evidence="3 4">
    <name type="scientific">Polynucleobacter arcticus</name>
    <dbReference type="NCBI Taxonomy" id="1743165"/>
    <lineage>
        <taxon>Bacteria</taxon>
        <taxon>Pseudomonadati</taxon>
        <taxon>Pseudomonadota</taxon>
        <taxon>Betaproteobacteria</taxon>
        <taxon>Burkholderiales</taxon>
        <taxon>Burkholderiaceae</taxon>
        <taxon>Polynucleobacter</taxon>
    </lineage>
</organism>
<name>A0A6M9PL99_9BURK</name>